<dbReference type="CDD" id="cd11717">
    <property type="entry name" value="THUMP_THUMPD1_like"/>
    <property type="match status" value="1"/>
</dbReference>
<keyword evidence="1" id="KW-0694">RNA-binding</keyword>
<feature type="non-terminal residue" evidence="4">
    <location>
        <position position="1"/>
    </location>
</feature>
<dbReference type="Gene3D" id="3.30.2300.10">
    <property type="entry name" value="THUMP superfamily"/>
    <property type="match status" value="1"/>
</dbReference>
<gene>
    <name evidence="4" type="ORF">HYPSUDRAFT_150271</name>
</gene>
<sequence>GARYRMSDTKRKSQAGDDRRKKKYRSDGTPIWGKRHVEGPGVWVSCVKGKEKQAVGEVYELFESIALDIWPVDSVEGKDTDGEDEDTGLSLEEQVAKELSDMKRPRRGNPQQPNCQTNTPCVIFISCKAPVDPVELVVKYIKSVEGTGVSRTRYIQRLVPVSGTCVANPSEIQPLCDKIFKDFFEKHPDTKFTYKIELRVRNHNTIPRPMLIQTIAQSVPDGHTVDLSNPKIFILVEVFKSICGISIVEDYYRLQKFNVAEIVSRKNRTDGPEAGRLSSSATAKESQPAKSDETKEIAEEIKTEGSDDGSKPESAEHHTKAESPGEQVSGKANGATILTDRHFLLALPALPDGSTDVNLSPSHRQE</sequence>
<feature type="compositionally biased region" description="Basic and acidic residues" evidence="2">
    <location>
        <begin position="290"/>
        <end position="323"/>
    </location>
</feature>
<dbReference type="Proteomes" id="UP000054270">
    <property type="component" value="Unassembled WGS sequence"/>
</dbReference>
<proteinExistence type="predicted"/>
<feature type="region of interest" description="Disordered" evidence="2">
    <location>
        <begin position="267"/>
        <end position="335"/>
    </location>
</feature>
<dbReference type="Pfam" id="PF02926">
    <property type="entry name" value="THUMP"/>
    <property type="match status" value="1"/>
</dbReference>
<dbReference type="PANTHER" id="PTHR13452">
    <property type="entry name" value="THUMP DOMAIN CONTAINING PROTEIN 1-RELATED"/>
    <property type="match status" value="1"/>
</dbReference>
<dbReference type="GO" id="GO:0006400">
    <property type="term" value="P:tRNA modification"/>
    <property type="evidence" value="ECO:0007669"/>
    <property type="project" value="InterPro"/>
</dbReference>
<evidence type="ECO:0000313" key="4">
    <source>
        <dbReference type="EMBL" id="KJA14525.1"/>
    </source>
</evidence>
<dbReference type="OrthoDB" id="367221at2759"/>
<dbReference type="PROSITE" id="PS51165">
    <property type="entry name" value="THUMP"/>
    <property type="match status" value="1"/>
</dbReference>
<feature type="region of interest" description="Disordered" evidence="2">
    <location>
        <begin position="1"/>
        <end position="31"/>
    </location>
</feature>
<reference evidence="5" key="1">
    <citation type="submission" date="2014-04" db="EMBL/GenBank/DDBJ databases">
        <title>Evolutionary Origins and Diversification of the Mycorrhizal Mutualists.</title>
        <authorList>
            <consortium name="DOE Joint Genome Institute"/>
            <consortium name="Mycorrhizal Genomics Consortium"/>
            <person name="Kohler A."/>
            <person name="Kuo A."/>
            <person name="Nagy L.G."/>
            <person name="Floudas D."/>
            <person name="Copeland A."/>
            <person name="Barry K.W."/>
            <person name="Cichocki N."/>
            <person name="Veneault-Fourrey C."/>
            <person name="LaButti K."/>
            <person name="Lindquist E.A."/>
            <person name="Lipzen A."/>
            <person name="Lundell T."/>
            <person name="Morin E."/>
            <person name="Murat C."/>
            <person name="Riley R."/>
            <person name="Ohm R."/>
            <person name="Sun H."/>
            <person name="Tunlid A."/>
            <person name="Henrissat B."/>
            <person name="Grigoriev I.V."/>
            <person name="Hibbett D.S."/>
            <person name="Martin F."/>
        </authorList>
    </citation>
    <scope>NUCLEOTIDE SEQUENCE [LARGE SCALE GENOMIC DNA]</scope>
    <source>
        <strain evidence="5">FD-334 SS-4</strain>
    </source>
</reference>
<dbReference type="OMA" id="KRFCDQA"/>
<organism evidence="4 5">
    <name type="scientific">Hypholoma sublateritium (strain FD-334 SS-4)</name>
    <dbReference type="NCBI Taxonomy" id="945553"/>
    <lineage>
        <taxon>Eukaryota</taxon>
        <taxon>Fungi</taxon>
        <taxon>Dikarya</taxon>
        <taxon>Basidiomycota</taxon>
        <taxon>Agaricomycotina</taxon>
        <taxon>Agaricomycetes</taxon>
        <taxon>Agaricomycetidae</taxon>
        <taxon>Agaricales</taxon>
        <taxon>Agaricineae</taxon>
        <taxon>Strophariaceae</taxon>
        <taxon>Hypholoma</taxon>
    </lineage>
</organism>
<accession>A0A0D2P1L7</accession>
<dbReference type="FunFam" id="3.30.2300.10:FF:000001">
    <property type="entry name" value="THUMP domain-containing protein 1"/>
    <property type="match status" value="1"/>
</dbReference>
<dbReference type="EMBL" id="KN817676">
    <property type="protein sequence ID" value="KJA14525.1"/>
    <property type="molecule type" value="Genomic_DNA"/>
</dbReference>
<evidence type="ECO:0000256" key="1">
    <source>
        <dbReference type="PROSITE-ProRule" id="PRU00529"/>
    </source>
</evidence>
<keyword evidence="5" id="KW-1185">Reference proteome</keyword>
<dbReference type="AlphaFoldDB" id="A0A0D2P1L7"/>
<protein>
    <recommendedName>
        <fullName evidence="3">THUMP domain-containing protein</fullName>
    </recommendedName>
</protein>
<feature type="compositionally biased region" description="Basic and acidic residues" evidence="2">
    <location>
        <begin position="1"/>
        <end position="19"/>
    </location>
</feature>
<dbReference type="STRING" id="945553.A0A0D2P1L7"/>
<evidence type="ECO:0000259" key="3">
    <source>
        <dbReference type="PROSITE" id="PS51165"/>
    </source>
</evidence>
<dbReference type="InterPro" id="IPR004114">
    <property type="entry name" value="THUMP_dom"/>
</dbReference>
<name>A0A0D2P1L7_HYPSF</name>
<evidence type="ECO:0000313" key="5">
    <source>
        <dbReference type="Proteomes" id="UP000054270"/>
    </source>
</evidence>
<dbReference type="GO" id="GO:0003723">
    <property type="term" value="F:RNA binding"/>
    <property type="evidence" value="ECO:0007669"/>
    <property type="project" value="UniProtKB-UniRule"/>
</dbReference>
<dbReference type="PANTHER" id="PTHR13452:SF10">
    <property type="entry name" value="THUMP DOMAIN-CONTAINING PROTEIN 1"/>
    <property type="match status" value="1"/>
</dbReference>
<evidence type="ECO:0000256" key="2">
    <source>
        <dbReference type="SAM" id="MobiDB-lite"/>
    </source>
</evidence>
<dbReference type="InterPro" id="IPR040183">
    <property type="entry name" value="THUMPD1-like"/>
</dbReference>
<feature type="domain" description="THUMP" evidence="3">
    <location>
        <begin position="143"/>
        <end position="249"/>
    </location>
</feature>
<dbReference type="SUPFAM" id="SSF143437">
    <property type="entry name" value="THUMP domain-like"/>
    <property type="match status" value="1"/>
</dbReference>
<feature type="compositionally biased region" description="Polar residues" evidence="2">
    <location>
        <begin position="277"/>
        <end position="289"/>
    </location>
</feature>